<sequence length="100" mass="11201">MYGLGIDAKIRGLVVRAFAYEGKGRRFENHTGRVLKCRLHNHSFRHVVLIVHKAQEKTCMSKIWISKVGQGSVQMSRLLGVNTSCRKELPYACCPVGGCL</sequence>
<organism evidence="1 2">
    <name type="scientific">Dreissena polymorpha</name>
    <name type="common">Zebra mussel</name>
    <name type="synonym">Mytilus polymorpha</name>
    <dbReference type="NCBI Taxonomy" id="45954"/>
    <lineage>
        <taxon>Eukaryota</taxon>
        <taxon>Metazoa</taxon>
        <taxon>Spiralia</taxon>
        <taxon>Lophotrochozoa</taxon>
        <taxon>Mollusca</taxon>
        <taxon>Bivalvia</taxon>
        <taxon>Autobranchia</taxon>
        <taxon>Heteroconchia</taxon>
        <taxon>Euheterodonta</taxon>
        <taxon>Imparidentia</taxon>
        <taxon>Neoheterodontei</taxon>
        <taxon>Myida</taxon>
        <taxon>Dreissenoidea</taxon>
        <taxon>Dreissenidae</taxon>
        <taxon>Dreissena</taxon>
    </lineage>
</organism>
<comment type="caution">
    <text evidence="1">The sequence shown here is derived from an EMBL/GenBank/DDBJ whole genome shotgun (WGS) entry which is preliminary data.</text>
</comment>
<evidence type="ECO:0000313" key="2">
    <source>
        <dbReference type="Proteomes" id="UP000828390"/>
    </source>
</evidence>
<dbReference type="EMBL" id="JAIWYP010000001">
    <property type="protein sequence ID" value="KAH3893702.1"/>
    <property type="molecule type" value="Genomic_DNA"/>
</dbReference>
<evidence type="ECO:0000313" key="1">
    <source>
        <dbReference type="EMBL" id="KAH3893702.1"/>
    </source>
</evidence>
<reference evidence="1" key="1">
    <citation type="journal article" date="2019" name="bioRxiv">
        <title>The Genome of the Zebra Mussel, Dreissena polymorpha: A Resource for Invasive Species Research.</title>
        <authorList>
            <person name="McCartney M.A."/>
            <person name="Auch B."/>
            <person name="Kono T."/>
            <person name="Mallez S."/>
            <person name="Zhang Y."/>
            <person name="Obille A."/>
            <person name="Becker A."/>
            <person name="Abrahante J.E."/>
            <person name="Garbe J."/>
            <person name="Badalamenti J.P."/>
            <person name="Herman A."/>
            <person name="Mangelson H."/>
            <person name="Liachko I."/>
            <person name="Sullivan S."/>
            <person name="Sone E.D."/>
            <person name="Koren S."/>
            <person name="Silverstein K.A.T."/>
            <person name="Beckman K.B."/>
            <person name="Gohl D.M."/>
        </authorList>
    </citation>
    <scope>NUCLEOTIDE SEQUENCE</scope>
    <source>
        <strain evidence="1">Duluth1</strain>
        <tissue evidence="1">Whole animal</tissue>
    </source>
</reference>
<reference evidence="1" key="2">
    <citation type="submission" date="2020-11" db="EMBL/GenBank/DDBJ databases">
        <authorList>
            <person name="McCartney M.A."/>
            <person name="Auch B."/>
            <person name="Kono T."/>
            <person name="Mallez S."/>
            <person name="Becker A."/>
            <person name="Gohl D.M."/>
            <person name="Silverstein K.A.T."/>
            <person name="Koren S."/>
            <person name="Bechman K.B."/>
            <person name="Herman A."/>
            <person name="Abrahante J.E."/>
            <person name="Garbe J."/>
        </authorList>
    </citation>
    <scope>NUCLEOTIDE SEQUENCE</scope>
    <source>
        <strain evidence="1">Duluth1</strain>
        <tissue evidence="1">Whole animal</tissue>
    </source>
</reference>
<keyword evidence="2" id="KW-1185">Reference proteome</keyword>
<accession>A0A9D4S8K9</accession>
<proteinExistence type="predicted"/>
<name>A0A9D4S8K9_DREPO</name>
<dbReference type="AlphaFoldDB" id="A0A9D4S8K9"/>
<gene>
    <name evidence="1" type="ORF">DPMN_017852</name>
</gene>
<protein>
    <submittedName>
        <fullName evidence="1">Uncharacterized protein</fullName>
    </submittedName>
</protein>
<dbReference type="Proteomes" id="UP000828390">
    <property type="component" value="Unassembled WGS sequence"/>
</dbReference>